<dbReference type="InterPro" id="IPR001347">
    <property type="entry name" value="SIS_dom"/>
</dbReference>
<dbReference type="GO" id="GO:0003700">
    <property type="term" value="F:DNA-binding transcription factor activity"/>
    <property type="evidence" value="ECO:0007669"/>
    <property type="project" value="InterPro"/>
</dbReference>
<evidence type="ECO:0000313" key="7">
    <source>
        <dbReference type="Proteomes" id="UP000515928"/>
    </source>
</evidence>
<evidence type="ECO:0000259" key="5">
    <source>
        <dbReference type="PROSITE" id="PS51464"/>
    </source>
</evidence>
<dbReference type="EMBL" id="CP060715">
    <property type="protein sequence ID" value="QNN60269.1"/>
    <property type="molecule type" value="Genomic_DNA"/>
</dbReference>
<dbReference type="InterPro" id="IPR009057">
    <property type="entry name" value="Homeodomain-like_sf"/>
</dbReference>
<evidence type="ECO:0000256" key="1">
    <source>
        <dbReference type="ARBA" id="ARBA00023015"/>
    </source>
</evidence>
<dbReference type="InterPro" id="IPR000281">
    <property type="entry name" value="HTH_RpiR"/>
</dbReference>
<dbReference type="InterPro" id="IPR047640">
    <property type="entry name" value="RpiR-like"/>
</dbReference>
<dbReference type="GO" id="GO:0003677">
    <property type="term" value="F:DNA binding"/>
    <property type="evidence" value="ECO:0007669"/>
    <property type="project" value="UniProtKB-KW"/>
</dbReference>
<dbReference type="KEGG" id="eio:H9L01_07810"/>
<name>A0A7G9RXE4_9FIRM</name>
<evidence type="ECO:0000259" key="4">
    <source>
        <dbReference type="PROSITE" id="PS51071"/>
    </source>
</evidence>
<organism evidence="6 7">
    <name type="scientific">Erysipelothrix inopinata</name>
    <dbReference type="NCBI Taxonomy" id="225084"/>
    <lineage>
        <taxon>Bacteria</taxon>
        <taxon>Bacillati</taxon>
        <taxon>Bacillota</taxon>
        <taxon>Erysipelotrichia</taxon>
        <taxon>Erysipelotrichales</taxon>
        <taxon>Erysipelotrichaceae</taxon>
        <taxon>Erysipelothrix</taxon>
    </lineage>
</organism>
<keyword evidence="3" id="KW-0804">Transcription</keyword>
<dbReference type="Gene3D" id="1.10.10.10">
    <property type="entry name" value="Winged helix-like DNA-binding domain superfamily/Winged helix DNA-binding domain"/>
    <property type="match status" value="1"/>
</dbReference>
<dbReference type="AlphaFoldDB" id="A0A7G9RXE4"/>
<dbReference type="Gene3D" id="3.40.50.10490">
    <property type="entry name" value="Glucose-6-phosphate isomerase like protein, domain 1"/>
    <property type="match status" value="1"/>
</dbReference>
<dbReference type="InterPro" id="IPR036388">
    <property type="entry name" value="WH-like_DNA-bd_sf"/>
</dbReference>
<reference evidence="6 7" key="1">
    <citation type="submission" date="2020-08" db="EMBL/GenBank/DDBJ databases">
        <title>Genome sequence of Erysipelothrix inopinata DSM 15511T.</title>
        <authorList>
            <person name="Hyun D.-W."/>
            <person name="Bae J.-W."/>
        </authorList>
    </citation>
    <scope>NUCLEOTIDE SEQUENCE [LARGE SCALE GENOMIC DNA]</scope>
    <source>
        <strain evidence="6 7">DSM 15511</strain>
    </source>
</reference>
<keyword evidence="7" id="KW-1185">Reference proteome</keyword>
<dbReference type="RefSeq" id="WP_187533400.1">
    <property type="nucleotide sequence ID" value="NZ_CBCSHU010000031.1"/>
</dbReference>
<dbReference type="InterPro" id="IPR035472">
    <property type="entry name" value="RpiR-like_SIS"/>
</dbReference>
<dbReference type="SUPFAM" id="SSF53697">
    <property type="entry name" value="SIS domain"/>
    <property type="match status" value="1"/>
</dbReference>
<evidence type="ECO:0000256" key="2">
    <source>
        <dbReference type="ARBA" id="ARBA00023125"/>
    </source>
</evidence>
<accession>A0A7G9RXE4</accession>
<dbReference type="Pfam" id="PF01380">
    <property type="entry name" value="SIS"/>
    <property type="match status" value="1"/>
</dbReference>
<evidence type="ECO:0000256" key="3">
    <source>
        <dbReference type="ARBA" id="ARBA00023163"/>
    </source>
</evidence>
<dbReference type="Proteomes" id="UP000515928">
    <property type="component" value="Chromosome"/>
</dbReference>
<dbReference type="SUPFAM" id="SSF46689">
    <property type="entry name" value="Homeodomain-like"/>
    <property type="match status" value="1"/>
</dbReference>
<sequence>MSCIYRIKKNMHTYTETEKKIAEYILNNKDEVINFSSQRFAKEVDSSAAAVVRFSKKIGYKGFTHLKVELAKDQYDDDESIDKLIKEDDSSETMIRKALYSNHRTFTNTYKLINVPILEEAIDALKKARRVYLFGVGGSGVVCEDLYQKLIRIDVEARYFTDAHLEISALSFADERDVAIAISYSGVTREVVTAQKMASAQGVKTIAITQVGRSDLTKYSDMILNIPQEESELRLGSIASRFSMFAVSDLLYLGVAKDNIEQTRDKLVKTRQSVQSLR</sequence>
<feature type="domain" description="HTH rpiR-type" evidence="4">
    <location>
        <begin position="1"/>
        <end position="77"/>
    </location>
</feature>
<keyword evidence="2" id="KW-0238">DNA-binding</keyword>
<dbReference type="GO" id="GO:0097367">
    <property type="term" value="F:carbohydrate derivative binding"/>
    <property type="evidence" value="ECO:0007669"/>
    <property type="project" value="InterPro"/>
</dbReference>
<dbReference type="PROSITE" id="PS51071">
    <property type="entry name" value="HTH_RPIR"/>
    <property type="match status" value="1"/>
</dbReference>
<dbReference type="CDD" id="cd05013">
    <property type="entry name" value="SIS_RpiR"/>
    <property type="match status" value="1"/>
</dbReference>
<gene>
    <name evidence="6" type="ORF">H9L01_07810</name>
</gene>
<proteinExistence type="predicted"/>
<dbReference type="PANTHER" id="PTHR30514:SF1">
    <property type="entry name" value="HTH-TYPE TRANSCRIPTIONAL REGULATOR HEXR-RELATED"/>
    <property type="match status" value="1"/>
</dbReference>
<feature type="domain" description="SIS" evidence="5">
    <location>
        <begin position="121"/>
        <end position="261"/>
    </location>
</feature>
<dbReference type="GO" id="GO:1901135">
    <property type="term" value="P:carbohydrate derivative metabolic process"/>
    <property type="evidence" value="ECO:0007669"/>
    <property type="project" value="InterPro"/>
</dbReference>
<evidence type="ECO:0000313" key="6">
    <source>
        <dbReference type="EMBL" id="QNN60269.1"/>
    </source>
</evidence>
<keyword evidence="1" id="KW-0805">Transcription regulation</keyword>
<dbReference type="Pfam" id="PF01418">
    <property type="entry name" value="HTH_6"/>
    <property type="match status" value="1"/>
</dbReference>
<dbReference type="PROSITE" id="PS51464">
    <property type="entry name" value="SIS"/>
    <property type="match status" value="1"/>
</dbReference>
<dbReference type="PANTHER" id="PTHR30514">
    <property type="entry name" value="GLUCOKINASE"/>
    <property type="match status" value="1"/>
</dbReference>
<protein>
    <submittedName>
        <fullName evidence="6">MurR/RpiR family transcriptional regulator</fullName>
    </submittedName>
</protein>
<dbReference type="InterPro" id="IPR046348">
    <property type="entry name" value="SIS_dom_sf"/>
</dbReference>